<dbReference type="InterPro" id="IPR049676">
    <property type="entry name" value="QatC"/>
</dbReference>
<dbReference type="EMBL" id="AFPY01000094">
    <property type="protein sequence ID" value="EGQ16015.1"/>
    <property type="molecule type" value="Genomic_DNA"/>
</dbReference>
<proteinExistence type="predicted"/>
<dbReference type="Gene3D" id="3.40.50.620">
    <property type="entry name" value="HUPs"/>
    <property type="match status" value="1"/>
</dbReference>
<sequence>METRININYTPSMSPEFLGDFELSFMNYDNNPNSVKLKFDIKQLWSFSRDTTSAAFDFLILAFIVYNVDRALNRQKYSVDGWRRQIKLCNVPVNNLDSMNQGREVFNRAISFLTGDNWNINFVQGQGYDYNPTRKIMDYDYQDYEKVALFSGGLDSLIGFIDEASTLSAGKKVLLISHKELGKEGHDQDNILDYCMNNRIFEGKYDRLLLNAGLRPGTWQISGSPAEATFRSRSLLFFAAGIYSAYHIGEQVNLIVPENGTISINIPLDKGRRSACSTRTTHPTFIKKLEEALLLIGINNKFENPYKYLSKADMMNNCYEDNSKRDILINLANLSCSCAKRGHNHYWDKDSEIIKQTHINHCGMCLPCLYRRVSLDAVGLDNTDLIGTDVFHGVKYNLSNREQKSTRDFKALLFFLKNRFNEHIIRRELLMNGITDSDELNNYVRLGMHSYEQVKDWIATRAPHEIKQMAGIE</sequence>
<evidence type="ECO:0000313" key="1">
    <source>
        <dbReference type="EMBL" id="EGQ16015.1"/>
    </source>
</evidence>
<dbReference type="AlphaFoldDB" id="F9DJH4"/>
<gene>
    <name evidence="1" type="ORF">HMPREF9144_1815</name>
</gene>
<dbReference type="NCBIfam" id="NF041925">
    <property type="entry name" value="QatC"/>
    <property type="match status" value="1"/>
</dbReference>
<protein>
    <recommendedName>
        <fullName evidence="3">7-cyano-7-deazaguanine synthase</fullName>
    </recommendedName>
</protein>
<dbReference type="eggNOG" id="COG0603">
    <property type="taxonomic scope" value="Bacteria"/>
</dbReference>
<evidence type="ECO:0000313" key="2">
    <source>
        <dbReference type="Proteomes" id="UP000004123"/>
    </source>
</evidence>
<accession>F9DJH4</accession>
<dbReference type="Proteomes" id="UP000004123">
    <property type="component" value="Unassembled WGS sequence"/>
</dbReference>
<dbReference type="STRING" id="997353.HMPREF9144_1815"/>
<dbReference type="HOGENOM" id="CLU_048552_1_0_10"/>
<organism evidence="1 2">
    <name type="scientific">Prevotella pallens ATCC 700821</name>
    <dbReference type="NCBI Taxonomy" id="997353"/>
    <lineage>
        <taxon>Bacteria</taxon>
        <taxon>Pseudomonadati</taxon>
        <taxon>Bacteroidota</taxon>
        <taxon>Bacteroidia</taxon>
        <taxon>Bacteroidales</taxon>
        <taxon>Prevotellaceae</taxon>
        <taxon>Prevotella</taxon>
    </lineage>
</organism>
<dbReference type="RefSeq" id="WP_006045503.1">
    <property type="nucleotide sequence ID" value="NZ_GL982513.1"/>
</dbReference>
<comment type="caution">
    <text evidence="1">The sequence shown here is derived from an EMBL/GenBank/DDBJ whole genome shotgun (WGS) entry which is preliminary data.</text>
</comment>
<reference evidence="1 2" key="1">
    <citation type="submission" date="2011-04" db="EMBL/GenBank/DDBJ databases">
        <authorList>
            <person name="Muzny D."/>
            <person name="Qin X."/>
            <person name="Deng J."/>
            <person name="Jiang H."/>
            <person name="Liu Y."/>
            <person name="Qu J."/>
            <person name="Song X.-Z."/>
            <person name="Zhang L."/>
            <person name="Thornton R."/>
            <person name="Coyle M."/>
            <person name="Francisco L."/>
            <person name="Jackson L."/>
            <person name="Javaid M."/>
            <person name="Korchina V."/>
            <person name="Kovar C."/>
            <person name="Mata R."/>
            <person name="Mathew T."/>
            <person name="Ngo R."/>
            <person name="Nguyen L."/>
            <person name="Nguyen N."/>
            <person name="Okwuonu G."/>
            <person name="Ongeri F."/>
            <person name="Pham C."/>
            <person name="Simmons D."/>
            <person name="Wilczek-Boney K."/>
            <person name="Hale W."/>
            <person name="Jakkamsetti A."/>
            <person name="Pham P."/>
            <person name="Ruth R."/>
            <person name="San Lucas F."/>
            <person name="Warren J."/>
            <person name="Zhang J."/>
            <person name="Zhao Z."/>
            <person name="Zhou C."/>
            <person name="Zhu D."/>
            <person name="Lee S."/>
            <person name="Bess C."/>
            <person name="Blankenburg K."/>
            <person name="Forbes L."/>
            <person name="Fu Q."/>
            <person name="Gubbala S."/>
            <person name="Hirani K."/>
            <person name="Jayaseelan J.C."/>
            <person name="Lara F."/>
            <person name="Munidasa M."/>
            <person name="Palculict T."/>
            <person name="Patil S."/>
            <person name="Pu L.-L."/>
            <person name="Saada N."/>
            <person name="Tang L."/>
            <person name="Weissenberger G."/>
            <person name="Zhu Y."/>
            <person name="Hemphill L."/>
            <person name="Shang Y."/>
            <person name="Youmans B."/>
            <person name="Ayvaz T."/>
            <person name="Ross M."/>
            <person name="Santibanez J."/>
            <person name="Aqrawi P."/>
            <person name="Gross S."/>
            <person name="Joshi V."/>
            <person name="Fowler G."/>
            <person name="Nazareth L."/>
            <person name="Reid J."/>
            <person name="Worley K."/>
            <person name="Petrosino J."/>
            <person name="Highlander S."/>
            <person name="Gibbs R."/>
        </authorList>
    </citation>
    <scope>NUCLEOTIDE SEQUENCE [LARGE SCALE GENOMIC DNA]</scope>
    <source>
        <strain evidence="1 2">ATCC 700821</strain>
    </source>
</reference>
<dbReference type="InterPro" id="IPR014729">
    <property type="entry name" value="Rossmann-like_a/b/a_fold"/>
</dbReference>
<evidence type="ECO:0008006" key="3">
    <source>
        <dbReference type="Google" id="ProtNLM"/>
    </source>
</evidence>
<name>F9DJH4_9BACT</name>